<evidence type="ECO:0000256" key="1">
    <source>
        <dbReference type="SAM" id="MobiDB-lite"/>
    </source>
</evidence>
<proteinExistence type="predicted"/>
<accession>A0A8H9HVF8</accession>
<dbReference type="Proteomes" id="UP000660975">
    <property type="component" value="Unassembled WGS sequence"/>
</dbReference>
<reference evidence="3" key="3">
    <citation type="submission" date="2020-09" db="EMBL/GenBank/DDBJ databases">
        <authorList>
            <person name="Sun Q."/>
            <person name="Ohkuma M."/>
        </authorList>
    </citation>
    <scope>NUCLEOTIDE SEQUENCE</scope>
    <source>
        <strain evidence="3">JCM 4136</strain>
    </source>
</reference>
<evidence type="ECO:0000313" key="4">
    <source>
        <dbReference type="Proteomes" id="UP000480804"/>
    </source>
</evidence>
<evidence type="ECO:0000313" key="2">
    <source>
        <dbReference type="EMBL" id="GFH76672.1"/>
    </source>
</evidence>
<evidence type="ECO:0000313" key="5">
    <source>
        <dbReference type="Proteomes" id="UP000660975"/>
    </source>
</evidence>
<reference evidence="3" key="1">
    <citation type="journal article" date="2014" name="Int. J. Syst. Evol. Microbiol.">
        <title>Complete genome sequence of Corynebacterium casei LMG S-19264T (=DSM 44701T), isolated from a smear-ripened cheese.</title>
        <authorList>
            <consortium name="US DOE Joint Genome Institute (JGI-PGF)"/>
            <person name="Walter F."/>
            <person name="Albersmeier A."/>
            <person name="Kalinowski J."/>
            <person name="Ruckert C."/>
        </authorList>
    </citation>
    <scope>NUCLEOTIDE SEQUENCE</scope>
    <source>
        <strain evidence="3">JCM 4136</strain>
    </source>
</reference>
<gene>
    <name evidence="3" type="ORF">GCM10010227_48580</name>
    <name evidence="2" type="ORF">Sgou_13420</name>
</gene>
<dbReference type="EMBL" id="BMSC01000019">
    <property type="protein sequence ID" value="GGU88111.1"/>
    <property type="molecule type" value="Genomic_DNA"/>
</dbReference>
<comment type="caution">
    <text evidence="3">The sequence shown here is derived from an EMBL/GenBank/DDBJ whole genome shotgun (WGS) entry which is preliminary data.</text>
</comment>
<name>A0A8H9HVF8_9ACTN</name>
<keyword evidence="4" id="KW-1185">Reference proteome</keyword>
<sequence>MPAVRRPPLACSARALGPSPWPPVPAAEGRPSEPSNATSPGFPRTEPRARSAPARPLEWSLPGSPDSRLGRSYSPTACATTPPHPLLAHEATPVTPPEQPVRRPAPRRRRVESMPRLCATCSHTHLFRGARVLVDGPADPPGYAASPGPLDLALRFSGASPTEAEVLVSPGSGETVLAVGTYTTEAGTTLSSRTWLVNEVAAWEAGVELKIGVRVG</sequence>
<feature type="region of interest" description="Disordered" evidence="1">
    <location>
        <begin position="1"/>
        <end position="110"/>
    </location>
</feature>
<dbReference type="EMBL" id="BLLO01000014">
    <property type="protein sequence ID" value="GFH76672.1"/>
    <property type="molecule type" value="Genomic_DNA"/>
</dbReference>
<dbReference type="Proteomes" id="UP000480804">
    <property type="component" value="Unassembled WGS sequence"/>
</dbReference>
<protein>
    <submittedName>
        <fullName evidence="3">Uncharacterized protein</fullName>
    </submittedName>
</protein>
<evidence type="ECO:0000313" key="3">
    <source>
        <dbReference type="EMBL" id="GGU88111.1"/>
    </source>
</evidence>
<organism evidence="3 5">
    <name type="scientific">Streptomyces gougerotii</name>
    <dbReference type="NCBI Taxonomy" id="53448"/>
    <lineage>
        <taxon>Bacteria</taxon>
        <taxon>Bacillati</taxon>
        <taxon>Actinomycetota</taxon>
        <taxon>Actinomycetes</taxon>
        <taxon>Kitasatosporales</taxon>
        <taxon>Streptomycetaceae</taxon>
        <taxon>Streptomyces</taxon>
        <taxon>Streptomyces diastaticus group</taxon>
    </lineage>
</organism>
<reference evidence="2 4" key="2">
    <citation type="submission" date="2020-02" db="EMBL/GenBank/DDBJ databases">
        <title>Whole genome shotgun sequence of Streptomyces gougerotii NBRC 13043.</title>
        <authorList>
            <person name="Ichikawa N."/>
            <person name="Komaki H."/>
            <person name="Tamura T."/>
        </authorList>
    </citation>
    <scope>NUCLEOTIDE SEQUENCE [LARGE SCALE GENOMIC DNA]</scope>
    <source>
        <strain evidence="2 4">NBRC 13043</strain>
    </source>
</reference>
<dbReference type="AlphaFoldDB" id="A0A8H9HVF8"/>